<dbReference type="GO" id="GO:0042752">
    <property type="term" value="P:regulation of circadian rhythm"/>
    <property type="evidence" value="ECO:0007669"/>
    <property type="project" value="InterPro"/>
</dbReference>
<protein>
    <submittedName>
        <fullName evidence="2">Uncharacterized protein</fullName>
    </submittedName>
</protein>
<evidence type="ECO:0000256" key="1">
    <source>
        <dbReference type="SAM" id="MobiDB-lite"/>
    </source>
</evidence>
<dbReference type="EMBL" id="KZ664992">
    <property type="protein sequence ID" value="PPS02057.1"/>
    <property type="molecule type" value="Genomic_DNA"/>
</dbReference>
<dbReference type="InterPro" id="IPR044678">
    <property type="entry name" value="COR27/28"/>
</dbReference>
<dbReference type="PANTHER" id="PTHR33676:SF17">
    <property type="entry name" value="COLD-REGULATED PROTEIN 28"/>
    <property type="match status" value="1"/>
</dbReference>
<gene>
    <name evidence="2" type="ORF">GOBAR_AA18600</name>
</gene>
<accession>A0A2P5XFF1</accession>
<evidence type="ECO:0000313" key="2">
    <source>
        <dbReference type="EMBL" id="PPS02057.1"/>
    </source>
</evidence>
<dbReference type="Proteomes" id="UP000239757">
    <property type="component" value="Unassembled WGS sequence"/>
</dbReference>
<dbReference type="OrthoDB" id="1104553at2759"/>
<proteinExistence type="predicted"/>
<dbReference type="PANTHER" id="PTHR33676">
    <property type="entry name" value="COLD REGULATED PROTEIN 27"/>
    <property type="match status" value="1"/>
</dbReference>
<feature type="compositionally biased region" description="Basic and acidic residues" evidence="1">
    <location>
        <begin position="413"/>
        <end position="422"/>
    </location>
</feature>
<organism evidence="2 3">
    <name type="scientific">Gossypium barbadense</name>
    <name type="common">Sea Island cotton</name>
    <name type="synonym">Hibiscus barbadensis</name>
    <dbReference type="NCBI Taxonomy" id="3634"/>
    <lineage>
        <taxon>Eukaryota</taxon>
        <taxon>Viridiplantae</taxon>
        <taxon>Streptophyta</taxon>
        <taxon>Embryophyta</taxon>
        <taxon>Tracheophyta</taxon>
        <taxon>Spermatophyta</taxon>
        <taxon>Magnoliopsida</taxon>
        <taxon>eudicotyledons</taxon>
        <taxon>Gunneridae</taxon>
        <taxon>Pentapetalae</taxon>
        <taxon>rosids</taxon>
        <taxon>malvids</taxon>
        <taxon>Malvales</taxon>
        <taxon>Malvaceae</taxon>
        <taxon>Malvoideae</taxon>
        <taxon>Gossypium</taxon>
    </lineage>
</organism>
<reference evidence="2 3" key="1">
    <citation type="submission" date="2015-01" db="EMBL/GenBank/DDBJ databases">
        <title>Genome of allotetraploid Gossypium barbadense reveals genomic plasticity and fiber elongation in cotton evolution.</title>
        <authorList>
            <person name="Chen X."/>
            <person name="Liu X."/>
            <person name="Zhao B."/>
            <person name="Zheng H."/>
            <person name="Hu Y."/>
            <person name="Lu G."/>
            <person name="Yang C."/>
            <person name="Chen J."/>
            <person name="Shan C."/>
            <person name="Zhang L."/>
            <person name="Zhou Y."/>
            <person name="Wang L."/>
            <person name="Guo W."/>
            <person name="Bai Y."/>
            <person name="Ruan J."/>
            <person name="Shangguan X."/>
            <person name="Mao Y."/>
            <person name="Jiang J."/>
            <person name="Zhu Y."/>
            <person name="Lei J."/>
            <person name="Kang H."/>
            <person name="Chen S."/>
            <person name="He X."/>
            <person name="Wang R."/>
            <person name="Wang Y."/>
            <person name="Chen J."/>
            <person name="Wang L."/>
            <person name="Yu S."/>
            <person name="Wang B."/>
            <person name="Wei J."/>
            <person name="Song S."/>
            <person name="Lu X."/>
            <person name="Gao Z."/>
            <person name="Gu W."/>
            <person name="Deng X."/>
            <person name="Ma D."/>
            <person name="Wang S."/>
            <person name="Liang W."/>
            <person name="Fang L."/>
            <person name="Cai C."/>
            <person name="Zhu X."/>
            <person name="Zhou B."/>
            <person name="Zhang Y."/>
            <person name="Chen Z."/>
            <person name="Xu S."/>
            <person name="Zhu R."/>
            <person name="Wang S."/>
            <person name="Zhang T."/>
            <person name="Zhao G."/>
        </authorList>
    </citation>
    <scope>NUCLEOTIDE SEQUENCE [LARGE SCALE GENOMIC DNA]</scope>
    <source>
        <strain evidence="3">cv. Xinhai21</strain>
        <tissue evidence="2">Leaf</tissue>
    </source>
</reference>
<feature type="region of interest" description="Disordered" evidence="1">
    <location>
        <begin position="402"/>
        <end position="422"/>
    </location>
</feature>
<dbReference type="GO" id="GO:0009409">
    <property type="term" value="P:response to cold"/>
    <property type="evidence" value="ECO:0007669"/>
    <property type="project" value="InterPro"/>
</dbReference>
<evidence type="ECO:0000313" key="3">
    <source>
        <dbReference type="Proteomes" id="UP000239757"/>
    </source>
</evidence>
<dbReference type="AlphaFoldDB" id="A0A2P5XFF1"/>
<sequence>MGDNLCRNFPFPAPSLHPQACVPELTQTNLDFSDSGVTIESFRDPTPIAQLVMQIKWYLSQKVGGCSGVFLITEAKMLESWENSLDLLFSLLRKKKCILVYGPWNLVPSIFAAGSSDLNVKHFHFLIPFGIYDGILLGQTMVWTNEKHNTYLDSLEASFVKQLHYSKSLHGCHPQVGMREPCLFPQQPAGHNSSHQFSILQDGCGQKINYESNDPLLESTADSGAVLGSPWLHHFRSAGKCSSITFPVPRKIAVPNDEICSRSNTNFYCKSAVNSKHNPIVNSCNHSLDSCTAALMMDYKGRGLADNVICWIRMEWTKYFFGWEVSDQNFVAKDHGEKISYASGAKRMKMMTVRDASSDSQIIRSNLTLSLAQVAPVGNLHTIDDSIISNISAKRGKKKLLSDHPESLTSPKSDTHCFLRES</sequence>
<name>A0A2P5XFF1_GOSBA</name>